<gene>
    <name evidence="1" type="ORF">BFS30_24735</name>
</gene>
<evidence type="ECO:0000313" key="2">
    <source>
        <dbReference type="Proteomes" id="UP000094313"/>
    </source>
</evidence>
<name>A0A1D7QN49_9SPHI</name>
<reference evidence="1 2" key="1">
    <citation type="submission" date="2016-08" db="EMBL/GenBank/DDBJ databases">
        <authorList>
            <person name="Seilhamer J.J."/>
        </authorList>
    </citation>
    <scope>NUCLEOTIDE SEQUENCE [LARGE SCALE GENOMIC DNA]</scope>
    <source>
        <strain evidence="1 2">DX4</strain>
    </source>
</reference>
<dbReference type="KEGG" id="psty:BFS30_24735"/>
<evidence type="ECO:0000313" key="1">
    <source>
        <dbReference type="EMBL" id="AOM80084.1"/>
    </source>
</evidence>
<protein>
    <submittedName>
        <fullName evidence="1">Uncharacterized protein</fullName>
    </submittedName>
</protein>
<keyword evidence="2" id="KW-1185">Reference proteome</keyword>
<proteinExistence type="predicted"/>
<organism evidence="1 2">
    <name type="scientific">Pedobacter steynii</name>
    <dbReference type="NCBI Taxonomy" id="430522"/>
    <lineage>
        <taxon>Bacteria</taxon>
        <taxon>Pseudomonadati</taxon>
        <taxon>Bacteroidota</taxon>
        <taxon>Sphingobacteriia</taxon>
        <taxon>Sphingobacteriales</taxon>
        <taxon>Sphingobacteriaceae</taxon>
        <taxon>Pedobacter</taxon>
    </lineage>
</organism>
<sequence>MAELKKRILSLSTGRQIKLYGNSLAIGKSLEVGEGYAPNVLSFYPDAPADKVSMTVNNPYKFTAEEIQEIADYNIRLWMELKDNLRKHGIASNKIFNKDGVL</sequence>
<dbReference type="AlphaFoldDB" id="A0A1D7QN49"/>
<dbReference type="EMBL" id="CP017141">
    <property type="protein sequence ID" value="AOM80084.1"/>
    <property type="molecule type" value="Genomic_DNA"/>
</dbReference>
<dbReference type="OrthoDB" id="680937at2"/>
<dbReference type="RefSeq" id="WP_069381746.1">
    <property type="nucleotide sequence ID" value="NZ_CP017141.1"/>
</dbReference>
<dbReference type="Proteomes" id="UP000094313">
    <property type="component" value="Chromosome"/>
</dbReference>
<accession>A0A1D7QN49</accession>